<accession>A0A6U6BGS4</accession>
<protein>
    <recommendedName>
        <fullName evidence="4">PDZ domain-containing protein</fullName>
    </recommendedName>
</protein>
<evidence type="ECO:0000313" key="3">
    <source>
        <dbReference type="EMBL" id="CAE2316056.1"/>
    </source>
</evidence>
<feature type="region of interest" description="Disordered" evidence="1">
    <location>
        <begin position="267"/>
        <end position="286"/>
    </location>
</feature>
<proteinExistence type="predicted"/>
<reference evidence="3" key="1">
    <citation type="submission" date="2021-01" db="EMBL/GenBank/DDBJ databases">
        <authorList>
            <person name="Corre E."/>
            <person name="Pelletier E."/>
            <person name="Niang G."/>
            <person name="Scheremetjew M."/>
            <person name="Finn R."/>
            <person name="Kale V."/>
            <person name="Holt S."/>
            <person name="Cochrane G."/>
            <person name="Meng A."/>
            <person name="Brown T."/>
            <person name="Cohen L."/>
        </authorList>
    </citation>
    <scope>NUCLEOTIDE SEQUENCE</scope>
    <source>
        <strain evidence="3">CCMP 2712</strain>
    </source>
</reference>
<evidence type="ECO:0008006" key="4">
    <source>
        <dbReference type="Google" id="ProtNLM"/>
    </source>
</evidence>
<dbReference type="EMBL" id="HBKN01031258">
    <property type="protein sequence ID" value="CAE2316054.1"/>
    <property type="molecule type" value="Transcribed_RNA"/>
</dbReference>
<evidence type="ECO:0000313" key="2">
    <source>
        <dbReference type="EMBL" id="CAE2316054.1"/>
    </source>
</evidence>
<organism evidence="3">
    <name type="scientific">Guillardia theta</name>
    <name type="common">Cryptophyte</name>
    <name type="synonym">Cryptomonas phi</name>
    <dbReference type="NCBI Taxonomy" id="55529"/>
    <lineage>
        <taxon>Eukaryota</taxon>
        <taxon>Cryptophyceae</taxon>
        <taxon>Pyrenomonadales</taxon>
        <taxon>Geminigeraceae</taxon>
        <taxon>Guillardia</taxon>
    </lineage>
</organism>
<name>A0A6U6BGS4_GUITH</name>
<dbReference type="AlphaFoldDB" id="A0A6U6BGS4"/>
<dbReference type="EMBL" id="HBKN01031260">
    <property type="protein sequence ID" value="CAE2316056.1"/>
    <property type="molecule type" value="Transcribed_RNA"/>
</dbReference>
<evidence type="ECO:0000256" key="1">
    <source>
        <dbReference type="SAM" id="MobiDB-lite"/>
    </source>
</evidence>
<sequence length="409" mass="44716">MEASKIDIMFGLVPFDVQSCLKENLISSISSSSSVSIFSQTIGSSEGEYIKENLNDFASCQVDTPDAVSPCHDLTSDMWTCQETVEKLYEQIHPPLRHKNWLSESIFDQDNWLNTSLFSTCLEDSYKLASEPSKLSRGERTLHVAENFGIIFEQQNSSSGMKILKVAALRYREPAYLTGEINIGDELVRINSQEFPRETDSDIKSSINALNESEETELGFIRRFRAGVRYVSLEASKHARSSSSCSCSSSINDRHGDGSVMASLSCSDMEEKESDMSVTQEGHEDSELSVAPSVLASSCEDDALHLDELTGSPSPPMRPEVEESEALAVQRQVRECLVSLAFAFKCGQCSAGPWGKGQLFAVHLKVCSKCRNLICPGCFASNPCCAGCVSQEVPAISATTKAMIAVRSG</sequence>
<gene>
    <name evidence="2" type="ORF">GTHE00462_LOCUS24279</name>
    <name evidence="3" type="ORF">GTHE00462_LOCUS24281</name>
</gene>